<dbReference type="PANTHER" id="PTHR47893:SF1">
    <property type="entry name" value="REGULATORY PROTEIN PCHR"/>
    <property type="match status" value="1"/>
</dbReference>
<dbReference type="InterPro" id="IPR018060">
    <property type="entry name" value="HTH_AraC"/>
</dbReference>
<name>A0ABU0TZZ5_9SPHI</name>
<protein>
    <submittedName>
        <fullName evidence="2">AraC-like DNA-binding protein</fullName>
    </submittedName>
</protein>
<comment type="caution">
    <text evidence="2">The sequence shown here is derived from an EMBL/GenBank/DDBJ whole genome shotgun (WGS) entry which is preliminary data.</text>
</comment>
<dbReference type="Proteomes" id="UP001244640">
    <property type="component" value="Unassembled WGS sequence"/>
</dbReference>
<sequence length="318" mass="37194">MTDHFNIIFPTEPLSVLDLGSCPADWTENALKSATSSLRYFFPKAEVLREKLLLKKYHIELLQIRTEEPFRLRFQLDRDRLFLLFTMQGDLRFSTEDGTEVTTANENSFYPSHSRAGVYRGEIVEESVVKALIISFDPKWTESIVRPYRVLWEALSEIALSDRQFSILPRLRIDHVLGEELDEILDFNDANIGIVKLKMRKKIAMVLKSYHEMLVSSGLDRIYLAGLYIMKNFTDPEIDIQSLLQDLPMSDKTFRRKFRVIFGTTPYDYCVRLRMERARKFIDEQGLTQKEVFSLVGYTDLGSFSRIYRSYYRNGGKK</sequence>
<evidence type="ECO:0000313" key="3">
    <source>
        <dbReference type="Proteomes" id="UP001244640"/>
    </source>
</evidence>
<gene>
    <name evidence="2" type="ORF">QE382_000266</name>
</gene>
<evidence type="ECO:0000313" key="2">
    <source>
        <dbReference type="EMBL" id="MDQ1148282.1"/>
    </source>
</evidence>
<proteinExistence type="predicted"/>
<dbReference type="SMART" id="SM00342">
    <property type="entry name" value="HTH_ARAC"/>
    <property type="match status" value="1"/>
</dbReference>
<dbReference type="PROSITE" id="PS01124">
    <property type="entry name" value="HTH_ARAC_FAMILY_2"/>
    <property type="match status" value="1"/>
</dbReference>
<dbReference type="PANTHER" id="PTHR47893">
    <property type="entry name" value="REGULATORY PROTEIN PCHR"/>
    <property type="match status" value="1"/>
</dbReference>
<organism evidence="2 3">
    <name type="scientific">Sphingobacterium zeae</name>
    <dbReference type="NCBI Taxonomy" id="1776859"/>
    <lineage>
        <taxon>Bacteria</taxon>
        <taxon>Pseudomonadati</taxon>
        <taxon>Bacteroidota</taxon>
        <taxon>Sphingobacteriia</taxon>
        <taxon>Sphingobacteriales</taxon>
        <taxon>Sphingobacteriaceae</taxon>
        <taxon>Sphingobacterium</taxon>
    </lineage>
</organism>
<reference evidence="2 3" key="1">
    <citation type="submission" date="2023-07" db="EMBL/GenBank/DDBJ databases">
        <title>Functional and genomic diversity of the sorghum phyllosphere microbiome.</title>
        <authorList>
            <person name="Shade A."/>
        </authorList>
    </citation>
    <scope>NUCLEOTIDE SEQUENCE [LARGE SCALE GENOMIC DNA]</scope>
    <source>
        <strain evidence="2 3">SORGH_AS_0892</strain>
    </source>
</reference>
<dbReference type="EMBL" id="JAUTBA010000001">
    <property type="protein sequence ID" value="MDQ1148282.1"/>
    <property type="molecule type" value="Genomic_DNA"/>
</dbReference>
<dbReference type="RefSeq" id="WP_104384698.1">
    <property type="nucleotide sequence ID" value="NZ_JAUTBA010000001.1"/>
</dbReference>
<accession>A0ABU0TZZ5</accession>
<evidence type="ECO:0000259" key="1">
    <source>
        <dbReference type="PROSITE" id="PS01124"/>
    </source>
</evidence>
<keyword evidence="3" id="KW-1185">Reference proteome</keyword>
<dbReference type="Gene3D" id="1.10.10.60">
    <property type="entry name" value="Homeodomain-like"/>
    <property type="match status" value="1"/>
</dbReference>
<dbReference type="InterPro" id="IPR053142">
    <property type="entry name" value="PchR_regulatory_protein"/>
</dbReference>
<feature type="domain" description="HTH araC/xylS-type" evidence="1">
    <location>
        <begin position="223"/>
        <end position="318"/>
    </location>
</feature>
<dbReference type="Pfam" id="PF12833">
    <property type="entry name" value="HTH_18"/>
    <property type="match status" value="1"/>
</dbReference>